<feature type="transmembrane region" description="Helical" evidence="1">
    <location>
        <begin position="134"/>
        <end position="158"/>
    </location>
</feature>
<feature type="transmembrane region" description="Helical" evidence="1">
    <location>
        <begin position="165"/>
        <end position="185"/>
    </location>
</feature>
<accession>A0A9D2EFN5</accession>
<keyword evidence="1" id="KW-1133">Transmembrane helix</keyword>
<reference evidence="2" key="2">
    <citation type="submission" date="2021-04" db="EMBL/GenBank/DDBJ databases">
        <authorList>
            <person name="Gilroy R."/>
        </authorList>
    </citation>
    <scope>NUCLEOTIDE SEQUENCE</scope>
    <source>
        <strain evidence="2">ChiGjej4B4-7305</strain>
    </source>
</reference>
<dbReference type="Pfam" id="PF06197">
    <property type="entry name" value="DUF998"/>
    <property type="match status" value="1"/>
</dbReference>
<dbReference type="Proteomes" id="UP000824037">
    <property type="component" value="Unassembled WGS sequence"/>
</dbReference>
<feature type="transmembrane region" description="Helical" evidence="1">
    <location>
        <begin position="108"/>
        <end position="128"/>
    </location>
</feature>
<feature type="transmembrane region" description="Helical" evidence="1">
    <location>
        <begin position="20"/>
        <end position="38"/>
    </location>
</feature>
<keyword evidence="1" id="KW-0812">Transmembrane</keyword>
<dbReference type="EMBL" id="DXBY01000211">
    <property type="protein sequence ID" value="HIZ36573.1"/>
    <property type="molecule type" value="Genomic_DNA"/>
</dbReference>
<gene>
    <name evidence="2" type="ORF">H9815_12410</name>
</gene>
<dbReference type="AlphaFoldDB" id="A0A9D2EFN5"/>
<comment type="caution">
    <text evidence="2">The sequence shown here is derived from an EMBL/GenBank/DDBJ whole genome shotgun (WGS) entry which is preliminary data.</text>
</comment>
<dbReference type="InterPro" id="IPR009339">
    <property type="entry name" value="DUF998"/>
</dbReference>
<protein>
    <submittedName>
        <fullName evidence="2">DUF998 domain-containing protein</fullName>
    </submittedName>
</protein>
<organism evidence="2 3">
    <name type="scientific">Candidatus Ruania gallistercoris</name>
    <dbReference type="NCBI Taxonomy" id="2838746"/>
    <lineage>
        <taxon>Bacteria</taxon>
        <taxon>Bacillati</taxon>
        <taxon>Actinomycetota</taxon>
        <taxon>Actinomycetes</taxon>
        <taxon>Micrococcales</taxon>
        <taxon>Ruaniaceae</taxon>
        <taxon>Ruania</taxon>
    </lineage>
</organism>
<feature type="transmembrane region" description="Helical" evidence="1">
    <location>
        <begin position="197"/>
        <end position="215"/>
    </location>
</feature>
<evidence type="ECO:0000313" key="3">
    <source>
        <dbReference type="Proteomes" id="UP000824037"/>
    </source>
</evidence>
<reference evidence="2" key="1">
    <citation type="journal article" date="2021" name="PeerJ">
        <title>Extensive microbial diversity within the chicken gut microbiome revealed by metagenomics and culture.</title>
        <authorList>
            <person name="Gilroy R."/>
            <person name="Ravi A."/>
            <person name="Getino M."/>
            <person name="Pursley I."/>
            <person name="Horton D.L."/>
            <person name="Alikhan N.F."/>
            <person name="Baker D."/>
            <person name="Gharbi K."/>
            <person name="Hall N."/>
            <person name="Watson M."/>
            <person name="Adriaenssens E.M."/>
            <person name="Foster-Nyarko E."/>
            <person name="Jarju S."/>
            <person name="Secka A."/>
            <person name="Antonio M."/>
            <person name="Oren A."/>
            <person name="Chaudhuri R.R."/>
            <person name="La Ragione R."/>
            <person name="Hildebrand F."/>
            <person name="Pallen M.J."/>
        </authorList>
    </citation>
    <scope>NUCLEOTIDE SEQUENCE</scope>
    <source>
        <strain evidence="2">ChiGjej4B4-7305</strain>
    </source>
</reference>
<evidence type="ECO:0000313" key="2">
    <source>
        <dbReference type="EMBL" id="HIZ36573.1"/>
    </source>
</evidence>
<proteinExistence type="predicted"/>
<feature type="transmembrane region" description="Helical" evidence="1">
    <location>
        <begin position="76"/>
        <end position="96"/>
    </location>
</feature>
<keyword evidence="1" id="KW-0472">Membrane</keyword>
<name>A0A9D2EFN5_9MICO</name>
<sequence length="225" mass="23723">MMTPTVAASRLRTRRRLGAALWLVQPLYLVVELVAASMSTAPYSLLHHTISDLGATTCTTIGYPSQDVAVCSPAHLAVNASFVLFGVAMAVGALLLRPWLPRSRWSTAAVVLWVVAGMSSIGSGLTPLDQLLELHAMVSTPGIVLSGVATALTGAALLRSWAQHWWWLVLVGAINALAGALMVVRLEVQWGGLIERIALWPSFVVCAVVAVAVLGRRSAGALPTA</sequence>
<evidence type="ECO:0000256" key="1">
    <source>
        <dbReference type="SAM" id="Phobius"/>
    </source>
</evidence>